<proteinExistence type="inferred from homology"/>
<evidence type="ECO:0000256" key="1">
    <source>
        <dbReference type="ARBA" id="ARBA00004123"/>
    </source>
</evidence>
<evidence type="ECO:0000256" key="6">
    <source>
        <dbReference type="ARBA" id="ARBA00024343"/>
    </source>
</evidence>
<dbReference type="SMART" id="SM00380">
    <property type="entry name" value="AP2"/>
    <property type="match status" value="1"/>
</dbReference>
<evidence type="ECO:0000313" key="10">
    <source>
        <dbReference type="Proteomes" id="UP000734854"/>
    </source>
</evidence>
<evidence type="ECO:0000256" key="5">
    <source>
        <dbReference type="ARBA" id="ARBA00023242"/>
    </source>
</evidence>
<sequence>MSEKKEREGGGGSPSTAASAAEIGEPRYKGVRQRKWGRWVTEIRLPNSRERIWLGSYDSAEKAARAFDAASACLRGSRARLNFPQSPPPRIAAVRPLSFQQIQAAAALHAASTPPSPILPPRLSISPASDSPSGESSAGRSEEALDWSFMDSSREAPPDVECVDFPIAMDDGFMYGFVSEEPESPPADHGGVDSSLWSF</sequence>
<dbReference type="EMBL" id="JACMSC010000011">
    <property type="protein sequence ID" value="KAG6502059.1"/>
    <property type="molecule type" value="Genomic_DNA"/>
</dbReference>
<comment type="caution">
    <text evidence="9">The sequence shown here is derived from an EMBL/GenBank/DDBJ whole genome shotgun (WGS) entry which is preliminary data.</text>
</comment>
<comment type="subcellular location">
    <subcellularLocation>
        <location evidence="1">Nucleus</location>
    </subcellularLocation>
</comment>
<comment type="similarity">
    <text evidence="6">Belongs to the AP2/ERF transcription factor family. ERF subfamily.</text>
</comment>
<gene>
    <name evidence="9" type="ORF">ZIOFF_041946</name>
</gene>
<dbReference type="PANTHER" id="PTHR31985">
    <property type="entry name" value="ETHYLENE-RESPONSIVE TRANSCRIPTION FACTOR ERF042-RELATED"/>
    <property type="match status" value="1"/>
</dbReference>
<keyword evidence="10" id="KW-1185">Reference proteome</keyword>
<accession>A0A8J5KZ80</accession>
<evidence type="ECO:0000259" key="8">
    <source>
        <dbReference type="PROSITE" id="PS51032"/>
    </source>
</evidence>
<reference evidence="9 10" key="1">
    <citation type="submission" date="2020-08" db="EMBL/GenBank/DDBJ databases">
        <title>Plant Genome Project.</title>
        <authorList>
            <person name="Zhang R.-G."/>
        </authorList>
    </citation>
    <scope>NUCLEOTIDE SEQUENCE [LARGE SCALE GENOMIC DNA]</scope>
    <source>
        <tissue evidence="9">Rhizome</tissue>
    </source>
</reference>
<feature type="compositionally biased region" description="Low complexity" evidence="7">
    <location>
        <begin position="121"/>
        <end position="139"/>
    </location>
</feature>
<keyword evidence="5" id="KW-0539">Nucleus</keyword>
<dbReference type="OrthoDB" id="1918918at2759"/>
<dbReference type="InterPro" id="IPR051032">
    <property type="entry name" value="AP2/ERF_TF_ERF_subfamily"/>
</dbReference>
<keyword evidence="2" id="KW-0805">Transcription regulation</keyword>
<feature type="region of interest" description="Disordered" evidence="7">
    <location>
        <begin position="1"/>
        <end position="30"/>
    </location>
</feature>
<evidence type="ECO:0000256" key="7">
    <source>
        <dbReference type="SAM" id="MobiDB-lite"/>
    </source>
</evidence>
<feature type="region of interest" description="Disordered" evidence="7">
    <location>
        <begin position="176"/>
        <end position="199"/>
    </location>
</feature>
<evidence type="ECO:0000256" key="2">
    <source>
        <dbReference type="ARBA" id="ARBA00023015"/>
    </source>
</evidence>
<dbReference type="FunFam" id="3.30.730.10:FF:000001">
    <property type="entry name" value="Ethylene-responsive transcription factor 2"/>
    <property type="match status" value="1"/>
</dbReference>
<evidence type="ECO:0000313" key="9">
    <source>
        <dbReference type="EMBL" id="KAG6502059.1"/>
    </source>
</evidence>
<dbReference type="CDD" id="cd00018">
    <property type="entry name" value="AP2"/>
    <property type="match status" value="1"/>
</dbReference>
<feature type="domain" description="AP2/ERF" evidence="8">
    <location>
        <begin position="27"/>
        <end position="84"/>
    </location>
</feature>
<feature type="region of interest" description="Disordered" evidence="7">
    <location>
        <begin position="108"/>
        <end position="156"/>
    </location>
</feature>
<organism evidence="9 10">
    <name type="scientific">Zingiber officinale</name>
    <name type="common">Ginger</name>
    <name type="synonym">Amomum zingiber</name>
    <dbReference type="NCBI Taxonomy" id="94328"/>
    <lineage>
        <taxon>Eukaryota</taxon>
        <taxon>Viridiplantae</taxon>
        <taxon>Streptophyta</taxon>
        <taxon>Embryophyta</taxon>
        <taxon>Tracheophyta</taxon>
        <taxon>Spermatophyta</taxon>
        <taxon>Magnoliopsida</taxon>
        <taxon>Liliopsida</taxon>
        <taxon>Zingiberales</taxon>
        <taxon>Zingiberaceae</taxon>
        <taxon>Zingiber</taxon>
    </lineage>
</organism>
<evidence type="ECO:0000256" key="3">
    <source>
        <dbReference type="ARBA" id="ARBA00023125"/>
    </source>
</evidence>
<protein>
    <recommendedName>
        <fullName evidence="8">AP2/ERF domain-containing protein</fullName>
    </recommendedName>
</protein>
<keyword evidence="4" id="KW-0804">Transcription</keyword>
<dbReference type="PANTHER" id="PTHR31985:SF215">
    <property type="entry name" value="OS02G0781300 PROTEIN"/>
    <property type="match status" value="1"/>
</dbReference>
<dbReference type="Proteomes" id="UP000734854">
    <property type="component" value="Unassembled WGS sequence"/>
</dbReference>
<keyword evidence="3" id="KW-0238">DNA-binding</keyword>
<dbReference type="InterPro" id="IPR001471">
    <property type="entry name" value="AP2/ERF_dom"/>
</dbReference>
<dbReference type="AlphaFoldDB" id="A0A8J5KZ80"/>
<evidence type="ECO:0000256" key="4">
    <source>
        <dbReference type="ARBA" id="ARBA00023163"/>
    </source>
</evidence>
<dbReference type="PROSITE" id="PS51032">
    <property type="entry name" value="AP2_ERF"/>
    <property type="match status" value="1"/>
</dbReference>
<dbReference type="GO" id="GO:0003700">
    <property type="term" value="F:DNA-binding transcription factor activity"/>
    <property type="evidence" value="ECO:0007669"/>
    <property type="project" value="InterPro"/>
</dbReference>
<dbReference type="GO" id="GO:0005634">
    <property type="term" value="C:nucleus"/>
    <property type="evidence" value="ECO:0007669"/>
    <property type="project" value="UniProtKB-SubCell"/>
</dbReference>
<name>A0A8J5KZ80_ZINOF</name>
<dbReference type="Pfam" id="PF00847">
    <property type="entry name" value="AP2"/>
    <property type="match status" value="1"/>
</dbReference>
<dbReference type="GO" id="GO:0003677">
    <property type="term" value="F:DNA binding"/>
    <property type="evidence" value="ECO:0007669"/>
    <property type="project" value="UniProtKB-KW"/>
</dbReference>